<dbReference type="Gene3D" id="3.55.50.30">
    <property type="match status" value="1"/>
</dbReference>
<dbReference type="InterPro" id="IPR011662">
    <property type="entry name" value="Secretin/TonB_short_N"/>
</dbReference>
<dbReference type="KEGG" id="pseg:D3H65_03620"/>
<evidence type="ECO:0000256" key="2">
    <source>
        <dbReference type="ARBA" id="ARBA00022448"/>
    </source>
</evidence>
<dbReference type="InterPro" id="IPR012910">
    <property type="entry name" value="Plug_dom"/>
</dbReference>
<evidence type="ECO:0000256" key="1">
    <source>
        <dbReference type="ARBA" id="ARBA00004571"/>
    </source>
</evidence>
<keyword evidence="3 7" id="KW-1134">Transmembrane beta strand</keyword>
<dbReference type="InterPro" id="IPR023997">
    <property type="entry name" value="TonB-dep_OMP_SusC/RagA_CS"/>
</dbReference>
<evidence type="ECO:0000313" key="11">
    <source>
        <dbReference type="Proteomes" id="UP000263900"/>
    </source>
</evidence>
<name>A0A3B7MFK8_9BACT</name>
<evidence type="ECO:0000256" key="5">
    <source>
        <dbReference type="ARBA" id="ARBA00023136"/>
    </source>
</evidence>
<reference evidence="10 11" key="1">
    <citation type="submission" date="2018-09" db="EMBL/GenBank/DDBJ databases">
        <title>Genome sequencing of strain 6GH32-13.</title>
        <authorList>
            <person name="Weon H.-Y."/>
            <person name="Heo J."/>
            <person name="Kwon S.-W."/>
        </authorList>
    </citation>
    <scope>NUCLEOTIDE SEQUENCE [LARGE SCALE GENOMIC DNA]</scope>
    <source>
        <strain evidence="10 11">5GH32-13</strain>
    </source>
</reference>
<dbReference type="InterPro" id="IPR023996">
    <property type="entry name" value="TonB-dep_OMP_SusC/RagA"/>
</dbReference>
<keyword evidence="4 7" id="KW-0812">Transmembrane</keyword>
<dbReference type="Proteomes" id="UP000263900">
    <property type="component" value="Chromosome"/>
</dbReference>
<evidence type="ECO:0000256" key="8">
    <source>
        <dbReference type="SAM" id="SignalP"/>
    </source>
</evidence>
<evidence type="ECO:0000256" key="7">
    <source>
        <dbReference type="PROSITE-ProRule" id="PRU01360"/>
    </source>
</evidence>
<gene>
    <name evidence="10" type="ORF">D3H65_03620</name>
</gene>
<dbReference type="Pfam" id="PF07715">
    <property type="entry name" value="Plug"/>
    <property type="match status" value="1"/>
</dbReference>
<keyword evidence="5 7" id="KW-0472">Membrane</keyword>
<sequence length="1197" mass="134164">MNHLLRIACRCLLMAAGLLLMLSLSAQDTEKKVSLNLKNVRLSEALTEVRKQTELNFIYSVDELNKHPHVTITVTGKKLTEVLDLLLKGTDMQYTVEKNTVIIKRKPAEEVVKSASDTTVQVSGEVLSFAGNALPGATVEDLGSGRSGLTNANGKYMIITGRRSTLRFSYVGMKSLQIPVRAEEGATTITKDVRLQEEPSQMSQVVVTGYQSIRKSEMVGSTNTVKREDLLFDGTNSIEQMIQGKLPGVVVMNNNGQVGTRQRVRVRGTSTLLSNQEPVWVVDGIIQTDPIPFQATSLNDVGNNFDMIRNYIGNSIAWLNPNDIEDVTVLKDAAATVLYGVKAANGVIVIKTKRGKQGRMSLNYSGGLAITEKLNYDKLNLMNSKERVDVSREIYDRRLLGPWVTEAVGYEHAISRYLNKEISYDQFNQEVKDLEVVNTNWIDLLYRTPFSHNHTVSISGGNEKVAYYTSLGYNQNFGNAKGNDTRSINGSINLDAQVSDKLTVGVRLSANQIRTDGFYRVDPFKYAQETSRAIPAFAPDGSLQYYEKGYSYNQPFKFNILNELAETGNQNDQRSFNGSLNVNYLILPSLRFESALGITSSNAVAEAYASEYSNYITTIRRYEYGTYGVGSQPYRESQLPHGGEFNTTESRNTSLTWRNSLAWNKLINRHRLGALVGQEMRSTKTNGVSTTTYGYFPDRGRNITLPPRRINDYNSANLIDNPLYLNMNNTIVDREANFLSYYGSLSYSYDERYVVTGSLRSDASNRFGQDKKHRFLPVWAGGIRWNVHNEPWMANQIWLSELNLRASYGWQGNVAENVGPDLIAQLPRSVVNSTTGEFELLIRSLGYKDLRWEKTKTVNLGLDLGVAKNRFILSLEYYRKRTDDLIIYKEVPVSYGIANMPVNAGTMLNHGMELTVSGTLVRSKDFVWNMSVNTSKNTNSLNTDVPRNNSWQNAADGKLYKKGYAVSSFWVFDFAGLDQQYGYPLFNIPKVSDKPIVERDATEYLVYGGRFDPDFTAGFSTSFRYRSLNLSTSFNMALGGKRILYKMFDGSGLPSAYNNMPKDFVNRWRKPGDEKITNIPSIPQWVPDANGNVQPAWTVVPNNNGSLGGYEEVYDIYNYSTARVVNGSFLRCNDISLSYNLGSKVIRLLGVKNLAFIASVRNPFIIVSKEYKGVDPEVATGNQPIPRVYSMTVNVSF</sequence>
<dbReference type="GO" id="GO:0009279">
    <property type="term" value="C:cell outer membrane"/>
    <property type="evidence" value="ECO:0007669"/>
    <property type="project" value="UniProtKB-SubCell"/>
</dbReference>
<organism evidence="10 11">
    <name type="scientific">Paraflavitalea soli</name>
    <dbReference type="NCBI Taxonomy" id="2315862"/>
    <lineage>
        <taxon>Bacteria</taxon>
        <taxon>Pseudomonadati</taxon>
        <taxon>Bacteroidota</taxon>
        <taxon>Chitinophagia</taxon>
        <taxon>Chitinophagales</taxon>
        <taxon>Chitinophagaceae</taxon>
        <taxon>Paraflavitalea</taxon>
    </lineage>
</organism>
<dbReference type="Gene3D" id="2.170.130.10">
    <property type="entry name" value="TonB-dependent receptor, plug domain"/>
    <property type="match status" value="1"/>
</dbReference>
<dbReference type="SUPFAM" id="SSF49464">
    <property type="entry name" value="Carboxypeptidase regulatory domain-like"/>
    <property type="match status" value="1"/>
</dbReference>
<dbReference type="SUPFAM" id="SSF56935">
    <property type="entry name" value="Porins"/>
    <property type="match status" value="1"/>
</dbReference>
<dbReference type="EMBL" id="CP032157">
    <property type="protein sequence ID" value="AXY73114.1"/>
    <property type="molecule type" value="Genomic_DNA"/>
</dbReference>
<feature type="signal peptide" evidence="8">
    <location>
        <begin position="1"/>
        <end position="26"/>
    </location>
</feature>
<dbReference type="AlphaFoldDB" id="A0A3B7MFK8"/>
<dbReference type="SMART" id="SM00965">
    <property type="entry name" value="STN"/>
    <property type="match status" value="1"/>
</dbReference>
<feature type="chain" id="PRO_5017817101" evidence="8">
    <location>
        <begin position="27"/>
        <end position="1197"/>
    </location>
</feature>
<dbReference type="Pfam" id="PF13715">
    <property type="entry name" value="CarbopepD_reg_2"/>
    <property type="match status" value="1"/>
</dbReference>
<evidence type="ECO:0000256" key="6">
    <source>
        <dbReference type="ARBA" id="ARBA00023237"/>
    </source>
</evidence>
<comment type="subcellular location">
    <subcellularLocation>
        <location evidence="1 7">Cell outer membrane</location>
        <topology evidence="1 7">Multi-pass membrane protein</topology>
    </subcellularLocation>
</comment>
<accession>A0A3B7MFK8</accession>
<evidence type="ECO:0000256" key="3">
    <source>
        <dbReference type="ARBA" id="ARBA00022452"/>
    </source>
</evidence>
<evidence type="ECO:0000313" key="10">
    <source>
        <dbReference type="EMBL" id="AXY73114.1"/>
    </source>
</evidence>
<keyword evidence="8" id="KW-0732">Signal</keyword>
<evidence type="ECO:0000256" key="4">
    <source>
        <dbReference type="ARBA" id="ARBA00022692"/>
    </source>
</evidence>
<evidence type="ECO:0000259" key="9">
    <source>
        <dbReference type="SMART" id="SM00965"/>
    </source>
</evidence>
<comment type="similarity">
    <text evidence="7">Belongs to the TonB-dependent receptor family.</text>
</comment>
<dbReference type="OrthoDB" id="9768177at2"/>
<dbReference type="NCBIfam" id="TIGR04057">
    <property type="entry name" value="SusC_RagA_signa"/>
    <property type="match status" value="1"/>
</dbReference>
<keyword evidence="11" id="KW-1185">Reference proteome</keyword>
<dbReference type="RefSeq" id="WP_119048952.1">
    <property type="nucleotide sequence ID" value="NZ_CP032157.1"/>
</dbReference>
<keyword evidence="2 7" id="KW-0813">Transport</keyword>
<dbReference type="InterPro" id="IPR037066">
    <property type="entry name" value="Plug_dom_sf"/>
</dbReference>
<protein>
    <submittedName>
        <fullName evidence="10">SusC/RagA family TonB-linked outer membrane protein</fullName>
    </submittedName>
</protein>
<dbReference type="Gene3D" id="2.40.170.20">
    <property type="entry name" value="TonB-dependent receptor, beta-barrel domain"/>
    <property type="match status" value="1"/>
</dbReference>
<dbReference type="NCBIfam" id="TIGR04056">
    <property type="entry name" value="OMP_RagA_SusC"/>
    <property type="match status" value="1"/>
</dbReference>
<dbReference type="PROSITE" id="PS52016">
    <property type="entry name" value="TONB_DEPENDENT_REC_3"/>
    <property type="match status" value="1"/>
</dbReference>
<dbReference type="InterPro" id="IPR039426">
    <property type="entry name" value="TonB-dep_rcpt-like"/>
</dbReference>
<keyword evidence="6 7" id="KW-0998">Cell outer membrane</keyword>
<feature type="domain" description="Secretin/TonB short N-terminal" evidence="9">
    <location>
        <begin position="55"/>
        <end position="106"/>
    </location>
</feature>
<dbReference type="InterPro" id="IPR008969">
    <property type="entry name" value="CarboxyPept-like_regulatory"/>
</dbReference>
<dbReference type="InterPro" id="IPR036942">
    <property type="entry name" value="Beta-barrel_TonB_sf"/>
</dbReference>
<dbReference type="Pfam" id="PF07660">
    <property type="entry name" value="STN"/>
    <property type="match status" value="1"/>
</dbReference>
<proteinExistence type="inferred from homology"/>